<evidence type="ECO:0000259" key="10">
    <source>
        <dbReference type="PROSITE" id="PS50893"/>
    </source>
</evidence>
<organism evidence="11 12">
    <name type="scientific">Macrostomum lignano</name>
    <dbReference type="NCBI Taxonomy" id="282301"/>
    <lineage>
        <taxon>Eukaryota</taxon>
        <taxon>Metazoa</taxon>
        <taxon>Spiralia</taxon>
        <taxon>Lophotrochozoa</taxon>
        <taxon>Platyhelminthes</taxon>
        <taxon>Rhabditophora</taxon>
        <taxon>Macrostomorpha</taxon>
        <taxon>Macrostomida</taxon>
        <taxon>Macrostomidae</taxon>
        <taxon>Macrostomum</taxon>
    </lineage>
</organism>
<feature type="transmembrane region" description="Helical" evidence="9">
    <location>
        <begin position="89"/>
        <end position="112"/>
    </location>
</feature>
<keyword evidence="3 9" id="KW-0812">Transmembrane</keyword>
<evidence type="ECO:0000256" key="6">
    <source>
        <dbReference type="ARBA" id="ARBA00022840"/>
    </source>
</evidence>
<feature type="transmembrane region" description="Helical" evidence="9">
    <location>
        <begin position="951"/>
        <end position="977"/>
    </location>
</feature>
<feature type="transmembrane region" description="Helical" evidence="9">
    <location>
        <begin position="1057"/>
        <end position="1082"/>
    </location>
</feature>
<evidence type="ECO:0000256" key="9">
    <source>
        <dbReference type="SAM" id="Phobius"/>
    </source>
</evidence>
<dbReference type="InterPro" id="IPR017871">
    <property type="entry name" value="ABC_transporter-like_CS"/>
</dbReference>
<feature type="transmembrane region" description="Helical" evidence="9">
    <location>
        <begin position="1025"/>
        <end position="1045"/>
    </location>
</feature>
<comment type="subcellular location">
    <subcellularLocation>
        <location evidence="1">Membrane</location>
        <topology evidence="1">Multi-pass membrane protein</topology>
    </subcellularLocation>
</comment>
<evidence type="ECO:0000256" key="1">
    <source>
        <dbReference type="ARBA" id="ARBA00004141"/>
    </source>
</evidence>
<dbReference type="GO" id="GO:0005319">
    <property type="term" value="F:lipid transporter activity"/>
    <property type="evidence" value="ECO:0007669"/>
    <property type="project" value="TreeGrafter"/>
</dbReference>
<feature type="transmembrane region" description="Helical" evidence="9">
    <location>
        <begin position="118"/>
        <end position="137"/>
    </location>
</feature>
<keyword evidence="7 9" id="KW-1133">Transmembrane helix</keyword>
<dbReference type="PROSITE" id="PS00211">
    <property type="entry name" value="ABC_TRANSPORTER_1"/>
    <property type="match status" value="1"/>
</dbReference>
<evidence type="ECO:0000256" key="7">
    <source>
        <dbReference type="ARBA" id="ARBA00022989"/>
    </source>
</evidence>
<dbReference type="Proteomes" id="UP000095280">
    <property type="component" value="Unplaced"/>
</dbReference>
<dbReference type="Pfam" id="PF12698">
    <property type="entry name" value="ABC2_membrane_3"/>
    <property type="match status" value="2"/>
</dbReference>
<evidence type="ECO:0000256" key="4">
    <source>
        <dbReference type="ARBA" id="ARBA00022737"/>
    </source>
</evidence>
<evidence type="ECO:0000256" key="2">
    <source>
        <dbReference type="ARBA" id="ARBA00022448"/>
    </source>
</evidence>
<dbReference type="InterPro" id="IPR003593">
    <property type="entry name" value="AAA+_ATPase"/>
</dbReference>
<dbReference type="SMART" id="SM00382">
    <property type="entry name" value="AAA"/>
    <property type="match status" value="1"/>
</dbReference>
<dbReference type="PROSITE" id="PS50893">
    <property type="entry name" value="ABC_TRANSPORTER_2"/>
    <property type="match status" value="1"/>
</dbReference>
<dbReference type="Pfam" id="PF00005">
    <property type="entry name" value="ABC_tran"/>
    <property type="match status" value="1"/>
</dbReference>
<evidence type="ECO:0000256" key="5">
    <source>
        <dbReference type="ARBA" id="ARBA00022741"/>
    </source>
</evidence>
<feature type="transmembrane region" description="Helical" evidence="9">
    <location>
        <begin position="12"/>
        <end position="33"/>
    </location>
</feature>
<dbReference type="GO" id="GO:0016887">
    <property type="term" value="F:ATP hydrolysis activity"/>
    <property type="evidence" value="ECO:0007669"/>
    <property type="project" value="InterPro"/>
</dbReference>
<dbReference type="InterPro" id="IPR013525">
    <property type="entry name" value="ABC2_TM"/>
</dbReference>
<keyword evidence="6" id="KW-0067">ATP-binding</keyword>
<accession>A0A1I8IMS2</accession>
<keyword evidence="2" id="KW-0813">Transport</keyword>
<keyword evidence="8 9" id="KW-0472">Membrane</keyword>
<dbReference type="GO" id="GO:0005524">
    <property type="term" value="F:ATP binding"/>
    <property type="evidence" value="ECO:0007669"/>
    <property type="project" value="UniProtKB-KW"/>
</dbReference>
<dbReference type="PANTHER" id="PTHR19229:SF250">
    <property type="entry name" value="ABC TRANSPORTER DOMAIN-CONTAINING PROTEIN-RELATED"/>
    <property type="match status" value="1"/>
</dbReference>
<evidence type="ECO:0000313" key="11">
    <source>
        <dbReference type="Proteomes" id="UP000095280"/>
    </source>
</evidence>
<dbReference type="InterPro" id="IPR003439">
    <property type="entry name" value="ABC_transporter-like_ATP-bd"/>
</dbReference>
<dbReference type="CDD" id="cd03263">
    <property type="entry name" value="ABC_subfamily_A"/>
    <property type="match status" value="1"/>
</dbReference>
<name>A0A1I8IMS2_9PLAT</name>
<keyword evidence="5" id="KW-0547">Nucleotide-binding</keyword>
<dbReference type="InterPro" id="IPR026082">
    <property type="entry name" value="ABCA"/>
</dbReference>
<feature type="transmembrane region" description="Helical" evidence="9">
    <location>
        <begin position="53"/>
        <end position="77"/>
    </location>
</feature>
<sequence length="1356" mass="150815">MDDTFAKVTNAFLPMLLIFTWIFNVSVLVNAIVYEKETRLKEMMKIMGLSDGVHWVSWFITSFAIMLVSGTLITVMLKAGQIIGLSNPGLLFLFIVSFAVSTICEAFFISIFFSNASVAAAVAAVAYIVGYVIYLVVIQFTSTMRQAHFIVSFLIPQIAFGIGSEIISNWELAVIGLQANNFFSAPLWSEELSFFLVILMLWVDSAILMLLTWYLEKLFPGPYGVPKPWYFPFLHSFWFGNTSKHGVSDSSLAFSNGKVESVSVDSNESSKQHFEDEPANLKVGVAIRNLSKIYRPGCFSCRRQTEPLTAVDDLSYNFFENQITSFLGHNGAGKSTTMSILTGLFLPTSGTAFIGGYDIRTEMDQIRRHLGLCPQYNVLFDTLTVEDHIYFYGMLKGLSRAELNVQIDFLAADRHEICGNLSGGMKRRLSVALAFIGGSKVVVLDEPTAGVDPHARRSIWDVLAKYRQGRTIILTTHHMDEAEILGDRICVINKGRLVCSGSPMFLKKEFGEGYTLTLVKASPDCELDVVLNSVQSEVPEANLAECTSSEINIRLPYSSVPLFADLFETLDELPLQLGISSYGIEDSSLEEIFLAVTGLPDKKKRNCSVTPPLSSFARLIGKVYDGESQSQQKVRRTRRPLWQQIKALWLKRFHVMRRSKIGFLAEFVLPPMFILLALALLKIVPKVGEHPPMELAPWYMLGKPERSRLKDLSVFQSRSLTAYPNNHSLTDLSNRLMLHMNSTDFLGTRCMREDVFSNPDFPCKTQRRGSVWSETPSNLPSNTSWCQCSYKDYPNSAKCVDWPTPARKSLMSSDIVESMQGYNLTNYIQSTVMEYYRKRFGGYTLFVNDSQPVSADAARAGKETSLEHGAAVQLAGEQSTTRKSELHCEPSLVRQPGYVSGPAYLNTLSNVIMRALANKSIGSPDQIGVSGWTHPITSRLKHAKNVLKNDVAMSAAIIVFIVFALSFIPASFVLFLISERSTNSKQVQFVSGINPILYWVVNHIWNLLNYMVPLTINYEFVGAQTIGPFLLTMILFGFASAPMMYPFSWVMTVPSKAFTLLSCLNLCFGLVTTMSVTIVRLIGQQNNDESLLHVAGILKNAFLVLPHFCLGQSLVELNVFYQVSVKLEKMRIETGLSSAVFKKIIGGIDIHDSAWSASGRYLACLVAHSVVYFALVLLLEYNCCCKQGLVSSRFFRLFYRAEYERALRQPEAAEIDDDVLAEAAKVDGAGASSYLLELQRLVKIFSTSSGPRAAVKGISLGVKSQECFGFLGVNGAGKTTTFKMLTGPPRHRRVGIEAHLDKTTQEYSGGNKRKLSCGIAFIGNPPIVFLDEPTAGMDPGARRFLWRCIQRMVTAG</sequence>
<dbReference type="Gene3D" id="3.40.50.300">
    <property type="entry name" value="P-loop containing nucleotide triphosphate hydrolases"/>
    <property type="match status" value="3"/>
</dbReference>
<evidence type="ECO:0000313" key="12">
    <source>
        <dbReference type="WBParaSite" id="maker-uti_cns_0014189-snap-gene-0.2-mRNA-1"/>
    </source>
</evidence>
<dbReference type="SUPFAM" id="SSF52540">
    <property type="entry name" value="P-loop containing nucleoside triphosphate hydrolases"/>
    <property type="match status" value="2"/>
</dbReference>
<reference evidence="12" key="1">
    <citation type="submission" date="2016-11" db="UniProtKB">
        <authorList>
            <consortium name="WormBaseParasite"/>
        </authorList>
    </citation>
    <scope>IDENTIFICATION</scope>
</reference>
<dbReference type="GO" id="GO:0140359">
    <property type="term" value="F:ABC-type transporter activity"/>
    <property type="evidence" value="ECO:0007669"/>
    <property type="project" value="InterPro"/>
</dbReference>
<dbReference type="WBParaSite" id="maker-uti_cns_0014189-snap-gene-0.2-mRNA-1">
    <property type="protein sequence ID" value="maker-uti_cns_0014189-snap-gene-0.2-mRNA-1"/>
    <property type="gene ID" value="maker-uti_cns_0014189-snap-gene-0.2"/>
</dbReference>
<keyword evidence="4" id="KW-0677">Repeat</keyword>
<dbReference type="PANTHER" id="PTHR19229">
    <property type="entry name" value="ATP-BINDING CASSETTE TRANSPORTER SUBFAMILY A ABCA"/>
    <property type="match status" value="1"/>
</dbReference>
<dbReference type="FunFam" id="3.40.50.300:FF:000298">
    <property type="entry name" value="ATP-binding cassette sub-family A member 12"/>
    <property type="match status" value="1"/>
</dbReference>
<feature type="transmembrane region" description="Helical" evidence="9">
    <location>
        <begin position="661"/>
        <end position="681"/>
    </location>
</feature>
<feature type="transmembrane region" description="Helical" evidence="9">
    <location>
        <begin position="989"/>
        <end position="1005"/>
    </location>
</feature>
<dbReference type="GO" id="GO:0016020">
    <property type="term" value="C:membrane"/>
    <property type="evidence" value="ECO:0007669"/>
    <property type="project" value="UniProtKB-SubCell"/>
</dbReference>
<proteinExistence type="predicted"/>
<evidence type="ECO:0000256" key="3">
    <source>
        <dbReference type="ARBA" id="ARBA00022692"/>
    </source>
</evidence>
<feature type="transmembrane region" description="Helical" evidence="9">
    <location>
        <begin position="192"/>
        <end position="215"/>
    </location>
</feature>
<keyword evidence="11" id="KW-1185">Reference proteome</keyword>
<feature type="transmembrane region" description="Helical" evidence="9">
    <location>
        <begin position="1161"/>
        <end position="1179"/>
    </location>
</feature>
<evidence type="ECO:0000256" key="8">
    <source>
        <dbReference type="ARBA" id="ARBA00023136"/>
    </source>
</evidence>
<feature type="domain" description="ABC transporter" evidence="10">
    <location>
        <begin position="285"/>
        <end position="519"/>
    </location>
</feature>
<protein>
    <submittedName>
        <fullName evidence="12">ABC transporter domain-containing protein</fullName>
    </submittedName>
</protein>
<dbReference type="InterPro" id="IPR027417">
    <property type="entry name" value="P-loop_NTPase"/>
</dbReference>